<evidence type="ECO:0000313" key="2">
    <source>
        <dbReference type="EMBL" id="KAL2822618.1"/>
    </source>
</evidence>
<feature type="compositionally biased region" description="Pro residues" evidence="1">
    <location>
        <begin position="37"/>
        <end position="52"/>
    </location>
</feature>
<evidence type="ECO:0000256" key="1">
    <source>
        <dbReference type="SAM" id="MobiDB-lite"/>
    </source>
</evidence>
<dbReference type="EMBL" id="JBFXLT010000002">
    <property type="protein sequence ID" value="KAL2822618.1"/>
    <property type="molecule type" value="Genomic_DNA"/>
</dbReference>
<keyword evidence="3" id="KW-1185">Reference proteome</keyword>
<accession>A0ABR4I4E1</accession>
<comment type="caution">
    <text evidence="2">The sequence shown here is derived from an EMBL/GenBank/DDBJ whole genome shotgun (WGS) entry which is preliminary data.</text>
</comment>
<name>A0ABR4I4E1_9EURO</name>
<feature type="compositionally biased region" description="Pro residues" evidence="1">
    <location>
        <begin position="11"/>
        <end position="23"/>
    </location>
</feature>
<reference evidence="2 3" key="1">
    <citation type="submission" date="2024-07" db="EMBL/GenBank/DDBJ databases">
        <title>Section-level genome sequencing and comparative genomics of Aspergillus sections Usti and Cavernicolus.</title>
        <authorList>
            <consortium name="Lawrence Berkeley National Laboratory"/>
            <person name="Nybo J.L."/>
            <person name="Vesth T.C."/>
            <person name="Theobald S."/>
            <person name="Frisvad J.C."/>
            <person name="Larsen T.O."/>
            <person name="Kjaerboelling I."/>
            <person name="Rothschild-Mancinelli K."/>
            <person name="Lyhne E.K."/>
            <person name="Kogle M.E."/>
            <person name="Barry K."/>
            <person name="Clum A."/>
            <person name="Na H."/>
            <person name="Ledsgaard L."/>
            <person name="Lin J."/>
            <person name="Lipzen A."/>
            <person name="Kuo A."/>
            <person name="Riley R."/>
            <person name="Mondo S."/>
            <person name="Labutti K."/>
            <person name="Haridas S."/>
            <person name="Pangalinan J."/>
            <person name="Salamov A.A."/>
            <person name="Simmons B.A."/>
            <person name="Magnuson J.K."/>
            <person name="Chen J."/>
            <person name="Drula E."/>
            <person name="Henrissat B."/>
            <person name="Wiebenga A."/>
            <person name="Lubbers R.J."/>
            <person name="Gomes A.C."/>
            <person name="Makela M.R."/>
            <person name="Stajich J."/>
            <person name="Grigoriev I.V."/>
            <person name="Mortensen U.H."/>
            <person name="De Vries R.P."/>
            <person name="Baker S.E."/>
            <person name="Andersen M.R."/>
        </authorList>
    </citation>
    <scope>NUCLEOTIDE SEQUENCE [LARGE SCALE GENOMIC DNA]</scope>
    <source>
        <strain evidence="2 3">CBS 588.65</strain>
    </source>
</reference>
<evidence type="ECO:0000313" key="3">
    <source>
        <dbReference type="Proteomes" id="UP001610334"/>
    </source>
</evidence>
<organism evidence="2 3">
    <name type="scientific">Aspergillus granulosus</name>
    <dbReference type="NCBI Taxonomy" id="176169"/>
    <lineage>
        <taxon>Eukaryota</taxon>
        <taxon>Fungi</taxon>
        <taxon>Dikarya</taxon>
        <taxon>Ascomycota</taxon>
        <taxon>Pezizomycotina</taxon>
        <taxon>Eurotiomycetes</taxon>
        <taxon>Eurotiomycetidae</taxon>
        <taxon>Eurotiales</taxon>
        <taxon>Aspergillaceae</taxon>
        <taxon>Aspergillus</taxon>
        <taxon>Aspergillus subgen. Nidulantes</taxon>
    </lineage>
</organism>
<feature type="compositionally biased region" description="Low complexity" evidence="1">
    <location>
        <begin position="1"/>
        <end position="10"/>
    </location>
</feature>
<feature type="compositionally biased region" description="Low complexity" evidence="1">
    <location>
        <begin position="24"/>
        <end position="36"/>
    </location>
</feature>
<gene>
    <name evidence="2" type="ORF">BJX63DRAFT_377151</name>
</gene>
<feature type="region of interest" description="Disordered" evidence="1">
    <location>
        <begin position="1"/>
        <end position="105"/>
    </location>
</feature>
<sequence length="296" mass="31535">MSRPQSYGYYPPGPPQPGPPPPSGGLHPANGYSYGYPPGPPPAYGYPSPPLPNAYNHPYPSPPPPPNHGYGHGPSPIPSPGHSPGPGYNPHMRGPSPQPMINPNAPQTLLLRQSPQTHKIIFIHPAGQPITAPPLYSLTSSPKSSKADYVLARGADPNNPQALVGEVKSHTFSSKYDLIVRGTQCQLKESSIGDKYTITIPGMGAYKWCTDAMSSKMWLKDEGKNVLATYDKSRGPSSVGMWKKFVGGRDRELVIQRPVGGELFIEVLLISIYAVKMAQEGALETAGEVVGAVAGA</sequence>
<dbReference type="Proteomes" id="UP001610334">
    <property type="component" value="Unassembled WGS sequence"/>
</dbReference>
<protein>
    <submittedName>
        <fullName evidence="2">Uncharacterized protein</fullName>
    </submittedName>
</protein>
<dbReference type="PRINTS" id="PR01217">
    <property type="entry name" value="PRICHEXTENSN"/>
</dbReference>
<proteinExistence type="predicted"/>